<proteinExistence type="predicted"/>
<evidence type="ECO:0000313" key="3">
    <source>
        <dbReference type="Proteomes" id="UP000076842"/>
    </source>
</evidence>
<organism evidence="2 3">
    <name type="scientific">Calocera cornea HHB12733</name>
    <dbReference type="NCBI Taxonomy" id="1353952"/>
    <lineage>
        <taxon>Eukaryota</taxon>
        <taxon>Fungi</taxon>
        <taxon>Dikarya</taxon>
        <taxon>Basidiomycota</taxon>
        <taxon>Agaricomycotina</taxon>
        <taxon>Dacrymycetes</taxon>
        <taxon>Dacrymycetales</taxon>
        <taxon>Dacrymycetaceae</taxon>
        <taxon>Calocera</taxon>
    </lineage>
</organism>
<gene>
    <name evidence="2" type="ORF">CALCODRAFT_489104</name>
</gene>
<name>A0A166LBK9_9BASI</name>
<feature type="region of interest" description="Disordered" evidence="1">
    <location>
        <begin position="32"/>
        <end position="55"/>
    </location>
</feature>
<feature type="compositionally biased region" description="Basic residues" evidence="1">
    <location>
        <begin position="42"/>
        <end position="53"/>
    </location>
</feature>
<dbReference type="Proteomes" id="UP000076842">
    <property type="component" value="Unassembled WGS sequence"/>
</dbReference>
<dbReference type="AlphaFoldDB" id="A0A166LBK9"/>
<evidence type="ECO:0000313" key="2">
    <source>
        <dbReference type="EMBL" id="KZT46445.1"/>
    </source>
</evidence>
<dbReference type="InParanoid" id="A0A166LBK9"/>
<reference evidence="2 3" key="1">
    <citation type="journal article" date="2016" name="Mol. Biol. Evol.">
        <title>Comparative Genomics of Early-Diverging Mushroom-Forming Fungi Provides Insights into the Origins of Lignocellulose Decay Capabilities.</title>
        <authorList>
            <person name="Nagy L.G."/>
            <person name="Riley R."/>
            <person name="Tritt A."/>
            <person name="Adam C."/>
            <person name="Daum C."/>
            <person name="Floudas D."/>
            <person name="Sun H."/>
            <person name="Yadav J.S."/>
            <person name="Pangilinan J."/>
            <person name="Larsson K.H."/>
            <person name="Matsuura K."/>
            <person name="Barry K."/>
            <person name="Labutti K."/>
            <person name="Kuo R."/>
            <person name="Ohm R.A."/>
            <person name="Bhattacharya S.S."/>
            <person name="Shirouzu T."/>
            <person name="Yoshinaga Y."/>
            <person name="Martin F.M."/>
            <person name="Grigoriev I.V."/>
            <person name="Hibbett D.S."/>
        </authorList>
    </citation>
    <scope>NUCLEOTIDE SEQUENCE [LARGE SCALE GENOMIC DNA]</scope>
    <source>
        <strain evidence="2 3">HHB12733</strain>
    </source>
</reference>
<evidence type="ECO:0000256" key="1">
    <source>
        <dbReference type="SAM" id="MobiDB-lite"/>
    </source>
</evidence>
<keyword evidence="3" id="KW-1185">Reference proteome</keyword>
<protein>
    <submittedName>
        <fullName evidence="2">Uncharacterized protein</fullName>
    </submittedName>
</protein>
<accession>A0A166LBK9</accession>
<sequence length="101" mass="11547">MQALDKPCTLCHMLAKPCLFTPATDGRCFHEHGIHTDPATRMKSKPAKSRMKRTPAALRVKQEDIDVPQEYKEVRLPINLVVQHMHIIVQLALRQSDGNRH</sequence>
<dbReference type="EMBL" id="KV424346">
    <property type="protein sequence ID" value="KZT46445.1"/>
    <property type="molecule type" value="Genomic_DNA"/>
</dbReference>